<feature type="compositionally biased region" description="Basic and acidic residues" evidence="1">
    <location>
        <begin position="145"/>
        <end position="156"/>
    </location>
</feature>
<evidence type="ECO:0000256" key="1">
    <source>
        <dbReference type="SAM" id="MobiDB-lite"/>
    </source>
</evidence>
<dbReference type="AlphaFoldDB" id="A0A016QRK9"/>
<protein>
    <recommendedName>
        <fullName evidence="2">DUF2382 domain-containing protein</fullName>
    </recommendedName>
</protein>
<dbReference type="InterPro" id="IPR052967">
    <property type="entry name" value="Stress_Response_Assoc"/>
</dbReference>
<proteinExistence type="predicted"/>
<accession>A0A016QRK9</accession>
<name>A0A016QRK9_9DEIO</name>
<feature type="region of interest" description="Disordered" evidence="1">
    <location>
        <begin position="134"/>
        <end position="156"/>
    </location>
</feature>
<dbReference type="PANTHER" id="PTHR38463">
    <property type="entry name" value="STRESS RESPONSE PROTEIN YSNF"/>
    <property type="match status" value="1"/>
</dbReference>
<dbReference type="OrthoDB" id="6647894at2"/>
<comment type="caution">
    <text evidence="3">The sequence shown here is derived from an EMBL/GenBank/DDBJ whole genome shotgun (WGS) entry which is preliminary data.</text>
</comment>
<feature type="domain" description="DUF2382" evidence="2">
    <location>
        <begin position="27"/>
        <end position="138"/>
    </location>
</feature>
<dbReference type="EMBL" id="JHAC01000021">
    <property type="protein sequence ID" value="EYB68522.1"/>
    <property type="molecule type" value="Genomic_DNA"/>
</dbReference>
<gene>
    <name evidence="3" type="ORF">DEIPH_ctg021orf0033</name>
</gene>
<keyword evidence="4" id="KW-1185">Reference proteome</keyword>
<dbReference type="PANTHER" id="PTHR38463:SF1">
    <property type="entry name" value="STRESS RESPONSE PROTEIN YSNF"/>
    <property type="match status" value="1"/>
</dbReference>
<evidence type="ECO:0000313" key="3">
    <source>
        <dbReference type="EMBL" id="EYB68522.1"/>
    </source>
</evidence>
<reference evidence="3 4" key="1">
    <citation type="submission" date="2014-03" db="EMBL/GenBank/DDBJ databases">
        <title>Draft genome sequence of Deinococcus phoenicis 1P10ME.</title>
        <authorList>
            <person name="Stepanov V.G."/>
            <person name="Vaishampayan P."/>
            <person name="Venkateswaran K."/>
            <person name="Fox G.E."/>
        </authorList>
    </citation>
    <scope>NUCLEOTIDE SEQUENCE [LARGE SCALE GENOMIC DNA]</scope>
    <source>
        <strain evidence="3 4">1P10ME</strain>
    </source>
</reference>
<dbReference type="Pfam" id="PF09557">
    <property type="entry name" value="DUF2382"/>
    <property type="match status" value="1"/>
</dbReference>
<dbReference type="RefSeq" id="WP_034355829.1">
    <property type="nucleotide sequence ID" value="NZ_JHAC01000021.1"/>
</dbReference>
<sequence length="156" mass="18069">MDERERERQQAVGRVQDTERDELVSRLRLHEERAVVEILPQQHGAVTIRRVVTERQEVVPITLRSERLEITVQEGAGGQAMLNGEALEVGRTYEVPLYEERAQVEKQVYPLSDVTITKQARTYTQTEEITLRREELDVEDPQGLVRDRTMPEGHKP</sequence>
<evidence type="ECO:0000313" key="4">
    <source>
        <dbReference type="Proteomes" id="UP000020492"/>
    </source>
</evidence>
<dbReference type="STRING" id="1476583.DEIPH_ctg021orf0033"/>
<dbReference type="eggNOG" id="COG3861">
    <property type="taxonomic scope" value="Bacteria"/>
</dbReference>
<evidence type="ECO:0000259" key="2">
    <source>
        <dbReference type="Pfam" id="PF09557"/>
    </source>
</evidence>
<dbReference type="Proteomes" id="UP000020492">
    <property type="component" value="Unassembled WGS sequence"/>
</dbReference>
<dbReference type="PATRIC" id="fig|1476583.3.peg.1359"/>
<organism evidence="3 4">
    <name type="scientific">Deinococcus phoenicis</name>
    <dbReference type="NCBI Taxonomy" id="1476583"/>
    <lineage>
        <taxon>Bacteria</taxon>
        <taxon>Thermotogati</taxon>
        <taxon>Deinococcota</taxon>
        <taxon>Deinococci</taxon>
        <taxon>Deinococcales</taxon>
        <taxon>Deinococcaceae</taxon>
        <taxon>Deinococcus</taxon>
    </lineage>
</organism>
<dbReference type="InterPro" id="IPR019060">
    <property type="entry name" value="DUF2382"/>
</dbReference>